<keyword evidence="3" id="KW-1185">Reference proteome</keyword>
<organism evidence="2 3">
    <name type="scientific">Rangifer tarandus platyrhynchus</name>
    <name type="common">Svalbard reindeer</name>
    <dbReference type="NCBI Taxonomy" id="3082113"/>
    <lineage>
        <taxon>Eukaryota</taxon>
        <taxon>Metazoa</taxon>
        <taxon>Chordata</taxon>
        <taxon>Craniata</taxon>
        <taxon>Vertebrata</taxon>
        <taxon>Euteleostomi</taxon>
        <taxon>Mammalia</taxon>
        <taxon>Eutheria</taxon>
        <taxon>Laurasiatheria</taxon>
        <taxon>Artiodactyla</taxon>
        <taxon>Ruminantia</taxon>
        <taxon>Pecora</taxon>
        <taxon>Cervidae</taxon>
        <taxon>Odocoileinae</taxon>
        <taxon>Rangifer</taxon>
    </lineage>
</organism>
<proteinExistence type="predicted"/>
<reference evidence="2" key="1">
    <citation type="submission" date="2023-04" db="EMBL/GenBank/DDBJ databases">
        <authorList>
            <consortium name="ELIXIR-Norway"/>
        </authorList>
    </citation>
    <scope>NUCLEOTIDE SEQUENCE [LARGE SCALE GENOMIC DNA]</scope>
</reference>
<evidence type="ECO:0000313" key="2">
    <source>
        <dbReference type="EMBL" id="CAI9154012.1"/>
    </source>
</evidence>
<gene>
    <name evidence="2" type="ORF">MRATA1EN1_LOCUS2974</name>
</gene>
<feature type="region of interest" description="Disordered" evidence="1">
    <location>
        <begin position="46"/>
        <end position="106"/>
    </location>
</feature>
<name>A0ABN8XXB6_RANTA</name>
<evidence type="ECO:0000256" key="1">
    <source>
        <dbReference type="SAM" id="MobiDB-lite"/>
    </source>
</evidence>
<evidence type="ECO:0000313" key="3">
    <source>
        <dbReference type="Proteomes" id="UP001176941"/>
    </source>
</evidence>
<dbReference type="EMBL" id="OX459947">
    <property type="protein sequence ID" value="CAI9154012.1"/>
    <property type="molecule type" value="Genomic_DNA"/>
</dbReference>
<sequence>MGRLADIMWIPVSSSFSSGPVRLGRIHSSEDHPSCYRILTLSGPRAAERRAPLAHVLTRPAREQLQSPGLGGGGGRDHRSPRPPHSPLLTAPLHGGEGPASRAFQS</sequence>
<protein>
    <submittedName>
        <fullName evidence="2">Uncharacterized protein</fullName>
    </submittedName>
</protein>
<dbReference type="Proteomes" id="UP001176941">
    <property type="component" value="Chromosome 11"/>
</dbReference>
<accession>A0ABN8XXB6</accession>